<reference evidence="3" key="1">
    <citation type="journal article" date="2018" name="Front. Microbiol.">
        <title>Genome-Based Analysis Reveals the Taxonomy and Diversity of the Family Idiomarinaceae.</title>
        <authorList>
            <person name="Liu Y."/>
            <person name="Lai Q."/>
            <person name="Shao Z."/>
        </authorList>
    </citation>
    <scope>NUCLEOTIDE SEQUENCE [LARGE SCALE GENOMIC DNA]</scope>
    <source>
        <strain evidence="3">BH195</strain>
    </source>
</reference>
<name>A0A432XVS1_9GAMM</name>
<dbReference type="AlphaFoldDB" id="A0A432XVS1"/>
<proteinExistence type="predicted"/>
<evidence type="ECO:0000256" key="1">
    <source>
        <dbReference type="SAM" id="SignalP"/>
    </source>
</evidence>
<dbReference type="SUPFAM" id="SSF47781">
    <property type="entry name" value="RuvA domain 2-like"/>
    <property type="match status" value="1"/>
</dbReference>
<gene>
    <name evidence="2" type="ORF">CWI69_07075</name>
</gene>
<dbReference type="EMBL" id="PIPW01000002">
    <property type="protein sequence ID" value="RUO52799.1"/>
    <property type="molecule type" value="Genomic_DNA"/>
</dbReference>
<comment type="caution">
    <text evidence="2">The sequence shown here is derived from an EMBL/GenBank/DDBJ whole genome shotgun (WGS) entry which is preliminary data.</text>
</comment>
<dbReference type="OrthoDB" id="9790239at2"/>
<dbReference type="InterPro" id="IPR010994">
    <property type="entry name" value="RuvA_2-like"/>
</dbReference>
<feature type="signal peptide" evidence="1">
    <location>
        <begin position="1"/>
        <end position="24"/>
    </location>
</feature>
<accession>A0A432XVS1</accession>
<dbReference type="Proteomes" id="UP000287198">
    <property type="component" value="Unassembled WGS sequence"/>
</dbReference>
<evidence type="ECO:0000313" key="3">
    <source>
        <dbReference type="Proteomes" id="UP000287198"/>
    </source>
</evidence>
<protein>
    <recommendedName>
        <fullName evidence="4">Peptidase M48 domain-containing protein</fullName>
    </recommendedName>
</protein>
<feature type="chain" id="PRO_5019073495" description="Peptidase M48 domain-containing protein" evidence="1">
    <location>
        <begin position="25"/>
        <end position="745"/>
    </location>
</feature>
<keyword evidence="3" id="KW-1185">Reference proteome</keyword>
<dbReference type="RefSeq" id="WP_126763273.1">
    <property type="nucleotide sequence ID" value="NZ_JBHLTZ010000012.1"/>
</dbReference>
<organism evidence="2 3">
    <name type="scientific">Pseudidiomarina halophila</name>
    <dbReference type="NCBI Taxonomy" id="1449799"/>
    <lineage>
        <taxon>Bacteria</taxon>
        <taxon>Pseudomonadati</taxon>
        <taxon>Pseudomonadota</taxon>
        <taxon>Gammaproteobacteria</taxon>
        <taxon>Alteromonadales</taxon>
        <taxon>Idiomarinaceae</taxon>
        <taxon>Pseudidiomarina</taxon>
    </lineage>
</organism>
<sequence length="745" mass="82730">MRKLLLLALILVSYALTGIHTSYASEADTSAVNLVILESTTSDYALPQSKQHLPIVKIATTPFAATIKQAFEQPFARLILDLDATARATAGTTGSCGQMFANSSILYLSDEDGGFARRGFWFIADEQAQPLYCDLLYVDMTVSEQDLGNGGFIEIFAHEMGHVFLRRLLGDLERAPSSRFHNVFATTDYQTAFDEGFGIYMQTLAAVFANHKGMQQRLQGQLSPTLADQWFSRIDGRQRIFDVMHNRLVFARSTDTALDPQQAYAREGMSAAYSSQLMNGQAMLSAEGVLATLFYRLATDPGIAALTPDDADWYSKTLTHHQHLFELIRNLDLQDTTTPPFVQLLEGLLAQDSVVARAAALSYLHTTFAMTADRELAAQLQELIYAGHNGELADFMSLYSSGSNALTQLADQWHKGEASLTAELGQPLWLLHDAVKIKKAPWSTQQVPLMLNLNMATQHELAMLQFLTATDIASLLNERALHGPFSSLADLADRLNFSATQLAEFERLVTAHRQALNPDTTAQLQVLVISALHGMHAEHDYYSYEDLYQAIADFAPDAIGVEIRPEDIGQAETYLNRNYPGEMVTLAQRYSDRVFGFDWLGDGIVGQLIPADYWTTLDIKVAERQLNADTEQLAKRPVELTELESQQLELIKVSDINDMMDGTYGQLCRRIDALQLGWLAGTPYESIVRFNERRDEKIGDAISKELKALGSGRVVLVMGADHRTFAVERLQAEFGDAITIITEVP</sequence>
<evidence type="ECO:0008006" key="4">
    <source>
        <dbReference type="Google" id="ProtNLM"/>
    </source>
</evidence>
<evidence type="ECO:0000313" key="2">
    <source>
        <dbReference type="EMBL" id="RUO52799.1"/>
    </source>
</evidence>
<keyword evidence="1" id="KW-0732">Signal</keyword>